<feature type="compositionally biased region" description="Acidic residues" evidence="1">
    <location>
        <begin position="94"/>
        <end position="104"/>
    </location>
</feature>
<evidence type="ECO:0000256" key="1">
    <source>
        <dbReference type="SAM" id="MobiDB-lite"/>
    </source>
</evidence>
<comment type="caution">
    <text evidence="2">The sequence shown here is derived from an EMBL/GenBank/DDBJ whole genome shotgun (WGS) entry which is preliminary data.</text>
</comment>
<feature type="compositionally biased region" description="Basic and acidic residues" evidence="1">
    <location>
        <begin position="1018"/>
        <end position="1040"/>
    </location>
</feature>
<proteinExistence type="predicted"/>
<feature type="compositionally biased region" description="Pro residues" evidence="1">
    <location>
        <begin position="966"/>
        <end position="991"/>
    </location>
</feature>
<feature type="compositionally biased region" description="Low complexity" evidence="1">
    <location>
        <begin position="935"/>
        <end position="950"/>
    </location>
</feature>
<gene>
    <name evidence="2" type="ORF">THAOC_00375</name>
</gene>
<reference evidence="2 3" key="1">
    <citation type="journal article" date="2012" name="Genome Biol.">
        <title>Genome and low-iron response of an oceanic diatom adapted to chronic iron limitation.</title>
        <authorList>
            <person name="Lommer M."/>
            <person name="Specht M."/>
            <person name="Roy A.S."/>
            <person name="Kraemer L."/>
            <person name="Andreson R."/>
            <person name="Gutowska M.A."/>
            <person name="Wolf J."/>
            <person name="Bergner S.V."/>
            <person name="Schilhabel M.B."/>
            <person name="Klostermeier U.C."/>
            <person name="Beiko R.G."/>
            <person name="Rosenstiel P."/>
            <person name="Hippler M."/>
            <person name="Laroche J."/>
        </authorList>
    </citation>
    <scope>NUCLEOTIDE SEQUENCE [LARGE SCALE GENOMIC DNA]</scope>
    <source>
        <strain evidence="2 3">CCMP1005</strain>
    </source>
</reference>
<name>K0TPA8_THAOC</name>
<evidence type="ECO:0000313" key="2">
    <source>
        <dbReference type="EMBL" id="EJK77771.1"/>
    </source>
</evidence>
<organism evidence="2 3">
    <name type="scientific">Thalassiosira oceanica</name>
    <name type="common">Marine diatom</name>
    <dbReference type="NCBI Taxonomy" id="159749"/>
    <lineage>
        <taxon>Eukaryota</taxon>
        <taxon>Sar</taxon>
        <taxon>Stramenopiles</taxon>
        <taxon>Ochrophyta</taxon>
        <taxon>Bacillariophyta</taxon>
        <taxon>Coscinodiscophyceae</taxon>
        <taxon>Thalassiosirophycidae</taxon>
        <taxon>Thalassiosirales</taxon>
        <taxon>Thalassiosiraceae</taxon>
        <taxon>Thalassiosira</taxon>
    </lineage>
</organism>
<dbReference type="Gene3D" id="2.130.10.10">
    <property type="entry name" value="YVTN repeat-like/Quinoprotein amine dehydrogenase"/>
    <property type="match status" value="1"/>
</dbReference>
<dbReference type="OrthoDB" id="44666at2759"/>
<feature type="region of interest" description="Disordered" evidence="1">
    <location>
        <begin position="88"/>
        <end position="107"/>
    </location>
</feature>
<dbReference type="Proteomes" id="UP000266841">
    <property type="component" value="Unassembled WGS sequence"/>
</dbReference>
<dbReference type="SUPFAM" id="SSF50978">
    <property type="entry name" value="WD40 repeat-like"/>
    <property type="match status" value="1"/>
</dbReference>
<accession>K0TPA8</accession>
<dbReference type="OMA" id="FPATHAR"/>
<dbReference type="AlphaFoldDB" id="K0TPA8"/>
<dbReference type="eggNOG" id="ENOG502T2NW">
    <property type="taxonomic scope" value="Eukaryota"/>
</dbReference>
<dbReference type="EMBL" id="AGNL01000433">
    <property type="protein sequence ID" value="EJK77771.1"/>
    <property type="molecule type" value="Genomic_DNA"/>
</dbReference>
<protein>
    <submittedName>
        <fullName evidence="2">Uncharacterized protein</fullName>
    </submittedName>
</protein>
<evidence type="ECO:0000313" key="3">
    <source>
        <dbReference type="Proteomes" id="UP000266841"/>
    </source>
</evidence>
<dbReference type="InterPro" id="IPR015943">
    <property type="entry name" value="WD40/YVTN_repeat-like_dom_sf"/>
</dbReference>
<feature type="non-terminal residue" evidence="2">
    <location>
        <position position="1040"/>
    </location>
</feature>
<feature type="region of interest" description="Disordered" evidence="1">
    <location>
        <begin position="930"/>
        <end position="1040"/>
    </location>
</feature>
<feature type="compositionally biased region" description="Low complexity" evidence="1">
    <location>
        <begin position="1002"/>
        <end position="1015"/>
    </location>
</feature>
<feature type="region of interest" description="Disordered" evidence="1">
    <location>
        <begin position="873"/>
        <end position="897"/>
    </location>
</feature>
<dbReference type="InterPro" id="IPR036322">
    <property type="entry name" value="WD40_repeat_dom_sf"/>
</dbReference>
<keyword evidence="3" id="KW-1185">Reference proteome</keyword>
<feature type="compositionally biased region" description="Acidic residues" evidence="1">
    <location>
        <begin position="951"/>
        <end position="962"/>
    </location>
</feature>
<sequence>MEWTLGITDVRPERWRTSEPHWEDERVAASSGVSFFALMDKLCQTAIRNRREYDHGIDEHLWTMKIMSLEDAMKGEQALQQERLMNMLGRGGDSDESDDEEDDDEKKYRGNVVIADDPHYEEFAEEDEHVIGSDTKIDKSLLPQNSIIKVTYDMGTTTTLYLKVLSVKSRAVQSLLEYFTFEADSEQMERDLQSVPAYSLPAEQQIDAFYPHASRALLGYYVPIFTSGTGLDAGENRRVMGPITLGLLGKFRSERDSIFCTMESRGGGQDLMFCPAQIELNEFMQVVNRAWTPRDPESDTDGLAALRYDYISRWIMGSGDDVGAEEVKKMIAGDNMFGPKALLFQMEPDHEKSSFDFEKVFPRTYSQLTSGKFRWVQYTKGSVLRVVVGRGTGHDDRQCEGKQIIKAWKKEFTSFHEMLCAIECSWVWQSGLDFQGQEMTGATFIPEYDADLGPSRPLPTEPPSLGDSPIIITRSNDKKELVTALAIAEEIGGKTVLYSGHDDGTLKKWNLDDDGHVWSKQIYADGRGDFSRYDMDSIHIRETPGVAGIAVRPGPLVYTWSDAYNGYPDDEFDDRSASVIKVWSGADCALVKEIECNVNEGSYPSIATVVFCKVKYEEYDVSMDSIVVGLHCCCDVLNYNENYTGFDLDDSCDFSEGNILPFLEDDTSVELPSWRGHRGMIRAMAVANSGEYLVSFSIKYGTGKPDSAILWDLSEAGVPLYRLPFRDVFEKNIFKQALVRLGDISGVCVNDRAILVADNYGDTIASVTIEDDKDGPYLALNGYANIGNRQYDGDGFHGRMASSGNHAVMAMEMDQTAWVFPIQGVSDHKNLDRRDGNPRKFPGDFSGEQETDLSIALAARSIAVGKVEFPPFGGNKPTRKRKQGWFGSVEDTSDGLGNGGPLTLALRGRHLVAGFANGTLTRYKLPVTFENKGKPSLSSNVGASASSLPSDEAENGEEEDDELVLRPPPRTPTHPIPPSLPRESVRPPPAAGAPLRLRRRPAVAVRLREAPVPVRGGEGTDEREPAGRPSPVRREGCPVE</sequence>